<dbReference type="PANTHER" id="PTHR38695">
    <property type="entry name" value="AMINO ACID PERMEASE_ SLC12A DOMAIN-CONTAINING PROTEIN"/>
    <property type="match status" value="1"/>
</dbReference>
<evidence type="ECO:0000256" key="1">
    <source>
        <dbReference type="SAM" id="MobiDB-lite"/>
    </source>
</evidence>
<dbReference type="Pfam" id="PF17648">
    <property type="entry name" value="Luciferase"/>
    <property type="match status" value="1"/>
</dbReference>
<feature type="region of interest" description="Disordered" evidence="1">
    <location>
        <begin position="68"/>
        <end position="90"/>
    </location>
</feature>
<feature type="transmembrane region" description="Helical" evidence="2">
    <location>
        <begin position="12"/>
        <end position="34"/>
    </location>
</feature>
<name>A0ABR0JDE8_9EURO</name>
<dbReference type="Proteomes" id="UP001345691">
    <property type="component" value="Unassembled WGS sequence"/>
</dbReference>
<evidence type="ECO:0000313" key="5">
    <source>
        <dbReference type="Proteomes" id="UP001345691"/>
    </source>
</evidence>
<accession>A0ABR0JDE8</accession>
<dbReference type="EMBL" id="JAVRRF010000009">
    <property type="protein sequence ID" value="KAK5061685.1"/>
    <property type="molecule type" value="Genomic_DNA"/>
</dbReference>
<evidence type="ECO:0000256" key="2">
    <source>
        <dbReference type="SAM" id="Phobius"/>
    </source>
</evidence>
<sequence>MALIMTSSIPSAALYAIAAILLGTAAVTLILKLIKFDIDRCLSTKQGIAVQSIFTSLNERLLQAVSVSDPLSPTTPSSPATASRGYLETLPRRTGPRPIITGVSNPHQATQLSPTEKQVTSRLREFITNVSAQYPAATYLGRSTFEPEPTSPTTLYARHRMFNQTQYYGEILKANKDDGLIECTLHPNDVKTVIEKGWAQRHPLSTRLASWLVWLRGGCTAAPTPESQVLLYAPRDQADLEVIGQVVNAAVCISRPGSDYWERLDGDSVEDVADS</sequence>
<proteinExistence type="predicted"/>
<dbReference type="InterPro" id="IPR048273">
    <property type="entry name" value="Luciferase"/>
</dbReference>
<keyword evidence="2" id="KW-0472">Membrane</keyword>
<keyword evidence="2" id="KW-0812">Transmembrane</keyword>
<keyword evidence="5" id="KW-1185">Reference proteome</keyword>
<dbReference type="InterPro" id="IPR040841">
    <property type="entry name" value="Luciferase_dom"/>
</dbReference>
<dbReference type="PANTHER" id="PTHR38695:SF1">
    <property type="entry name" value="AMINO ACID PERMEASE_ SLC12A DOMAIN-CONTAINING PROTEIN"/>
    <property type="match status" value="1"/>
</dbReference>
<evidence type="ECO:0000259" key="3">
    <source>
        <dbReference type="Pfam" id="PF17648"/>
    </source>
</evidence>
<keyword evidence="2" id="KW-1133">Transmembrane helix</keyword>
<evidence type="ECO:0000313" key="4">
    <source>
        <dbReference type="EMBL" id="KAK5061685.1"/>
    </source>
</evidence>
<organism evidence="4 5">
    <name type="scientific">Exophiala sideris</name>
    <dbReference type="NCBI Taxonomy" id="1016849"/>
    <lineage>
        <taxon>Eukaryota</taxon>
        <taxon>Fungi</taxon>
        <taxon>Dikarya</taxon>
        <taxon>Ascomycota</taxon>
        <taxon>Pezizomycotina</taxon>
        <taxon>Eurotiomycetes</taxon>
        <taxon>Chaetothyriomycetidae</taxon>
        <taxon>Chaetothyriales</taxon>
        <taxon>Herpotrichiellaceae</taxon>
        <taxon>Exophiala</taxon>
    </lineage>
</organism>
<comment type="caution">
    <text evidence="4">The sequence shown here is derived from an EMBL/GenBank/DDBJ whole genome shotgun (WGS) entry which is preliminary data.</text>
</comment>
<protein>
    <recommendedName>
        <fullName evidence="3">Luciferase domain-containing protein</fullName>
    </recommendedName>
</protein>
<reference evidence="4 5" key="1">
    <citation type="submission" date="2023-08" db="EMBL/GenBank/DDBJ databases">
        <title>Black Yeasts Isolated from many extreme environments.</title>
        <authorList>
            <person name="Coleine C."/>
            <person name="Stajich J.E."/>
            <person name="Selbmann L."/>
        </authorList>
    </citation>
    <scope>NUCLEOTIDE SEQUENCE [LARGE SCALE GENOMIC DNA]</scope>
    <source>
        <strain evidence="4 5">CCFEE 6328</strain>
    </source>
</reference>
<feature type="domain" description="Luciferase" evidence="3">
    <location>
        <begin position="175"/>
        <end position="250"/>
    </location>
</feature>
<gene>
    <name evidence="4" type="ORF">LTR69_004867</name>
</gene>
<feature type="compositionally biased region" description="Low complexity" evidence="1">
    <location>
        <begin position="72"/>
        <end position="83"/>
    </location>
</feature>